<dbReference type="Pfam" id="PF13173">
    <property type="entry name" value="AAA_14"/>
    <property type="match status" value="1"/>
</dbReference>
<dbReference type="AlphaFoldDB" id="X1U1W8"/>
<dbReference type="PANTHER" id="PTHR33295:SF8">
    <property type="entry name" value="AAA+ ATPASE DOMAIN-CONTAINING PROTEIN"/>
    <property type="match status" value="1"/>
</dbReference>
<feature type="domain" description="AAA" evidence="1">
    <location>
        <begin position="43"/>
        <end position="178"/>
    </location>
</feature>
<dbReference type="SUPFAM" id="SSF52540">
    <property type="entry name" value="P-loop containing nucleoside triphosphate hydrolases"/>
    <property type="match status" value="1"/>
</dbReference>
<gene>
    <name evidence="2" type="ORF">S12H4_26979</name>
</gene>
<dbReference type="InterPro" id="IPR027417">
    <property type="entry name" value="P-loop_NTPase"/>
</dbReference>
<proteinExistence type="predicted"/>
<evidence type="ECO:0000259" key="1">
    <source>
        <dbReference type="Pfam" id="PF13173"/>
    </source>
</evidence>
<evidence type="ECO:0000313" key="2">
    <source>
        <dbReference type="EMBL" id="GAI93835.1"/>
    </source>
</evidence>
<dbReference type="InterPro" id="IPR041682">
    <property type="entry name" value="AAA_14"/>
</dbReference>
<accession>X1U1W8</accession>
<dbReference type="PANTHER" id="PTHR33295">
    <property type="entry name" value="ATPASE"/>
    <property type="match status" value="1"/>
</dbReference>
<dbReference type="Gene3D" id="3.40.50.300">
    <property type="entry name" value="P-loop containing nucleotide triphosphate hydrolases"/>
    <property type="match status" value="1"/>
</dbReference>
<reference evidence="2" key="1">
    <citation type="journal article" date="2014" name="Front. Microbiol.">
        <title>High frequency of phylogenetically diverse reductive dehalogenase-homologous genes in deep subseafloor sedimentary metagenomes.</title>
        <authorList>
            <person name="Kawai M."/>
            <person name="Futagami T."/>
            <person name="Toyoda A."/>
            <person name="Takaki Y."/>
            <person name="Nishi S."/>
            <person name="Hori S."/>
            <person name="Arai W."/>
            <person name="Tsubouchi T."/>
            <person name="Morono Y."/>
            <person name="Uchiyama I."/>
            <person name="Ito T."/>
            <person name="Fujiyama A."/>
            <person name="Inagaki F."/>
            <person name="Takami H."/>
        </authorList>
    </citation>
    <scope>NUCLEOTIDE SEQUENCE</scope>
    <source>
        <strain evidence="2">Expedition CK06-06</strain>
    </source>
</reference>
<organism evidence="2">
    <name type="scientific">marine sediment metagenome</name>
    <dbReference type="NCBI Taxonomy" id="412755"/>
    <lineage>
        <taxon>unclassified sequences</taxon>
        <taxon>metagenomes</taxon>
        <taxon>ecological metagenomes</taxon>
    </lineage>
</organism>
<feature type="non-terminal residue" evidence="2">
    <location>
        <position position="255"/>
    </location>
</feature>
<protein>
    <recommendedName>
        <fullName evidence="1">AAA domain-containing protein</fullName>
    </recommendedName>
</protein>
<dbReference type="EMBL" id="BARW01015358">
    <property type="protein sequence ID" value="GAI93835.1"/>
    <property type="molecule type" value="Genomic_DNA"/>
</dbReference>
<sequence length="255" mass="30211">MITKIIIKELMKEQEQFFLDTRGCYPREVLTGSGPLRIIFKTKEIIVITGVRRCGKSILMRLVWDKIKTEKKLDDNQFLYINFEDERLSDFKSTDLNLVLESYYELKEPDDKKQIFLFFDEIQNVAGWEKFLNRLRENKNYKIFISGSNATLLSKEISTHLTGRNILIDLYPFSFREYIWTRGISFEKNDIYTLDKKSRLVKLFDEYMGIGGFPEVISTGYKPLLQEYFKNIIYRDIVVRYKVRHEAGLRANSGL</sequence>
<name>X1U1W8_9ZZZZ</name>
<comment type="caution">
    <text evidence="2">The sequence shown here is derived from an EMBL/GenBank/DDBJ whole genome shotgun (WGS) entry which is preliminary data.</text>
</comment>